<evidence type="ECO:0000313" key="4">
    <source>
        <dbReference type="Proteomes" id="UP000198951"/>
    </source>
</evidence>
<dbReference type="InterPro" id="IPR023393">
    <property type="entry name" value="START-like_dom_sf"/>
</dbReference>
<reference evidence="4" key="1">
    <citation type="submission" date="2016-10" db="EMBL/GenBank/DDBJ databases">
        <authorList>
            <person name="Varghese N."/>
            <person name="Submissions S."/>
        </authorList>
    </citation>
    <scope>NUCLEOTIDE SEQUENCE [LARGE SCALE GENOMIC DNA]</scope>
    <source>
        <strain evidence="4">DSM 22376</strain>
    </source>
</reference>
<name>A0A1H4C739_9FLAO</name>
<evidence type="ECO:0000256" key="1">
    <source>
        <dbReference type="ARBA" id="ARBA00006817"/>
    </source>
</evidence>
<dbReference type="SUPFAM" id="SSF55961">
    <property type="entry name" value="Bet v1-like"/>
    <property type="match status" value="1"/>
</dbReference>
<sequence>MESNTKIIITVETIIDAPIETVWKNWTSPQNIVLWNAASEDWHTTWAENDLRIDGKFCFRMEAKDGSAGFDFRGKYEEVQANEQITYTADDGRKVKIIFTKVEYKTRVVQLFEAETENPIELQKEGWQAILNNFKNYVERHLQEISFSKWKV</sequence>
<protein>
    <submittedName>
        <fullName evidence="3">Uncharacterized conserved protein YndB, AHSA1/START domain</fullName>
    </submittedName>
</protein>
<accession>A0A1H4C739</accession>
<comment type="similarity">
    <text evidence="1">Belongs to the AHA1 family.</text>
</comment>
<proteinExistence type="inferred from homology"/>
<dbReference type="Proteomes" id="UP000198951">
    <property type="component" value="Unassembled WGS sequence"/>
</dbReference>
<dbReference type="RefSeq" id="WP_091088416.1">
    <property type="nucleotide sequence ID" value="NZ_FNRD01000005.1"/>
</dbReference>
<evidence type="ECO:0000313" key="3">
    <source>
        <dbReference type="EMBL" id="SEA55902.1"/>
    </source>
</evidence>
<dbReference type="Gene3D" id="3.30.530.20">
    <property type="match status" value="1"/>
</dbReference>
<dbReference type="InterPro" id="IPR013538">
    <property type="entry name" value="ASHA1/2-like_C"/>
</dbReference>
<dbReference type="EMBL" id="FNRD01000005">
    <property type="protein sequence ID" value="SEA55902.1"/>
    <property type="molecule type" value="Genomic_DNA"/>
</dbReference>
<evidence type="ECO:0000259" key="2">
    <source>
        <dbReference type="Pfam" id="PF08327"/>
    </source>
</evidence>
<dbReference type="AlphaFoldDB" id="A0A1H4C739"/>
<dbReference type="Pfam" id="PF08327">
    <property type="entry name" value="AHSA1"/>
    <property type="match status" value="1"/>
</dbReference>
<dbReference type="OrthoDB" id="384974at2"/>
<dbReference type="STRING" id="150146.SAMN05443667_105242"/>
<keyword evidence="4" id="KW-1185">Reference proteome</keyword>
<gene>
    <name evidence="3" type="ORF">SAMN05443667_105242</name>
</gene>
<organism evidence="3 4">
    <name type="scientific">Flavobacterium gillisiae</name>
    <dbReference type="NCBI Taxonomy" id="150146"/>
    <lineage>
        <taxon>Bacteria</taxon>
        <taxon>Pseudomonadati</taxon>
        <taxon>Bacteroidota</taxon>
        <taxon>Flavobacteriia</taxon>
        <taxon>Flavobacteriales</taxon>
        <taxon>Flavobacteriaceae</taxon>
        <taxon>Flavobacterium</taxon>
    </lineage>
</organism>
<feature type="domain" description="Activator of Hsp90 ATPase homologue 1/2-like C-terminal" evidence="2">
    <location>
        <begin position="16"/>
        <end position="139"/>
    </location>
</feature>